<organism evidence="2 4">
    <name type="scientific">Pelagomonas calceolata</name>
    <dbReference type="NCBI Taxonomy" id="35677"/>
    <lineage>
        <taxon>Eukaryota</taxon>
        <taxon>Sar</taxon>
        <taxon>Stramenopiles</taxon>
        <taxon>Ochrophyta</taxon>
        <taxon>Pelagophyceae</taxon>
        <taxon>Pelagomonadales</taxon>
        <taxon>Pelagomonadaceae</taxon>
        <taxon>Pelagomonas</taxon>
    </lineage>
</organism>
<name>A0A8J2SMM7_9STRA</name>
<reference evidence="2" key="1">
    <citation type="submission" date="2021-11" db="EMBL/GenBank/DDBJ databases">
        <authorList>
            <consortium name="Genoscope - CEA"/>
            <person name="William W."/>
        </authorList>
    </citation>
    <scope>NUCLEOTIDE SEQUENCE</scope>
</reference>
<protein>
    <submittedName>
        <fullName evidence="2">Uncharacterized protein</fullName>
    </submittedName>
</protein>
<feature type="region of interest" description="Disordered" evidence="1">
    <location>
        <begin position="1"/>
        <end position="20"/>
    </location>
</feature>
<dbReference type="OrthoDB" id="407358at2759"/>
<evidence type="ECO:0000256" key="1">
    <source>
        <dbReference type="SAM" id="MobiDB-lite"/>
    </source>
</evidence>
<evidence type="ECO:0000313" key="4">
    <source>
        <dbReference type="Proteomes" id="UP000789595"/>
    </source>
</evidence>
<dbReference type="Proteomes" id="UP000789595">
    <property type="component" value="Unassembled WGS sequence"/>
</dbReference>
<proteinExistence type="predicted"/>
<sequence>MRTSTGSTDSASSTSTWRRNHDEFQDGELVEVVNDFYEDQPPRNLKHHCGIVVPRTTETTVWVHPPDQGVAVALHGLDPMVLPTAALRRLSPRKQPLALGVDVREKDGALLLTLLHGRGLPKELARYALRFLYVQRVHMSEVSVRAASSNRGDFPLSELLSPRDDTWWISTFKEQFEHEWVELATSSDGLPRRVAGVKMKIPPLPYGPLSARNFDVCCCGVDGKLHYGILRAETLDRAELQEFALPGSGVDAVTVRIRVFAMAAPRQHSCGIFQLALF</sequence>
<dbReference type="EMBL" id="CAKKNE010000006">
    <property type="protein sequence ID" value="CAH0380419.1"/>
    <property type="molecule type" value="Genomic_DNA"/>
</dbReference>
<gene>
    <name evidence="2" type="ORF">PECAL_3P00250</name>
    <name evidence="3" type="ORF">PECAL_6P20720</name>
</gene>
<feature type="compositionally biased region" description="Low complexity" evidence="1">
    <location>
        <begin position="1"/>
        <end position="16"/>
    </location>
</feature>
<dbReference type="AlphaFoldDB" id="A0A8J2SMM7"/>
<evidence type="ECO:0000313" key="3">
    <source>
        <dbReference type="EMBL" id="CAH0380419.1"/>
    </source>
</evidence>
<accession>A0A8J2SMM7</accession>
<evidence type="ECO:0000313" key="2">
    <source>
        <dbReference type="EMBL" id="CAH0370157.1"/>
    </source>
</evidence>
<keyword evidence="4" id="KW-1185">Reference proteome</keyword>
<comment type="caution">
    <text evidence="2">The sequence shown here is derived from an EMBL/GenBank/DDBJ whole genome shotgun (WGS) entry which is preliminary data.</text>
</comment>
<dbReference type="EMBL" id="CAKKNE010000003">
    <property type="protein sequence ID" value="CAH0370157.1"/>
    <property type="molecule type" value="Genomic_DNA"/>
</dbReference>